<comment type="caution">
    <text evidence="1">The sequence shown here is derived from an EMBL/GenBank/DDBJ whole genome shotgun (WGS) entry which is preliminary data.</text>
</comment>
<keyword evidence="2" id="KW-1185">Reference proteome</keyword>
<dbReference type="Proteomes" id="UP000006069">
    <property type="component" value="Unassembled WGS sequence"/>
</dbReference>
<dbReference type="RefSeq" id="WP_009138594.1">
    <property type="nucleotide sequence ID" value="NZ_JH815198.1"/>
</dbReference>
<gene>
    <name evidence="1" type="ORF">HMPREF9451_00358</name>
</gene>
<dbReference type="InParanoid" id="K0YYM6"/>
<organism evidence="1 2">
    <name type="scientific">Slackia piriformis YIT 12062</name>
    <dbReference type="NCBI Taxonomy" id="742818"/>
    <lineage>
        <taxon>Bacteria</taxon>
        <taxon>Bacillati</taxon>
        <taxon>Actinomycetota</taxon>
        <taxon>Coriobacteriia</taxon>
        <taxon>Eggerthellales</taxon>
        <taxon>Eggerthellaceae</taxon>
        <taxon>Slackia</taxon>
    </lineage>
</organism>
<dbReference type="EMBL" id="ADMD01000001">
    <property type="protein sequence ID" value="EJZ84754.1"/>
    <property type="molecule type" value="Genomic_DNA"/>
</dbReference>
<evidence type="ECO:0000313" key="1">
    <source>
        <dbReference type="EMBL" id="EJZ84754.1"/>
    </source>
</evidence>
<protein>
    <submittedName>
        <fullName evidence="1">Uncharacterized protein</fullName>
    </submittedName>
</protein>
<reference evidence="1 2" key="1">
    <citation type="submission" date="2012-08" db="EMBL/GenBank/DDBJ databases">
        <title>The Genome Sequence of Slackia piriformis YIT 12062.</title>
        <authorList>
            <consortium name="The Broad Institute Genome Sequencing Platform"/>
            <person name="Earl A."/>
            <person name="Ward D."/>
            <person name="Feldgarden M."/>
            <person name="Gevers D."/>
            <person name="Morotomi M."/>
            <person name="Walker B."/>
            <person name="Young S.K."/>
            <person name="Zeng Q."/>
            <person name="Gargeya S."/>
            <person name="Fitzgerald M."/>
            <person name="Haas B."/>
            <person name="Abouelleil A."/>
            <person name="Alvarado L."/>
            <person name="Arachchi H.M."/>
            <person name="Berlin A.M."/>
            <person name="Chapman S.B."/>
            <person name="Goldberg J."/>
            <person name="Griggs A."/>
            <person name="Gujja S."/>
            <person name="Hansen M."/>
            <person name="Howarth C."/>
            <person name="Imamovic A."/>
            <person name="Larimer J."/>
            <person name="McCowen C."/>
            <person name="Montmayeur A."/>
            <person name="Murphy C."/>
            <person name="Neiman D."/>
            <person name="Pearson M."/>
            <person name="Priest M."/>
            <person name="Roberts A."/>
            <person name="Saif S."/>
            <person name="Shea T."/>
            <person name="Sisk P."/>
            <person name="Sykes S."/>
            <person name="Wortman J."/>
            <person name="Nusbaum C."/>
            <person name="Birren B."/>
        </authorList>
    </citation>
    <scope>NUCLEOTIDE SEQUENCE [LARGE SCALE GENOMIC DNA]</scope>
    <source>
        <strain evidence="1 2">YIT 12062</strain>
    </source>
</reference>
<dbReference type="AlphaFoldDB" id="K0YYM6"/>
<sequence length="128" mass="13800">MSLGYGGAARLVLSDGESAVYAYGCTNLNRADNDPCEDGEIYVELRPIASAYAPKRTKRYPDGVPIGSAENVDYGKMLVEGSLKVTNCSNASDIGSGGVDVQAWPLIFRIALRIQLDGAFPAEVWYFK</sequence>
<dbReference type="HOGENOM" id="CLU_155906_0_0_11"/>
<proteinExistence type="predicted"/>
<dbReference type="OrthoDB" id="2048790at2"/>
<name>K0YYM6_9ACTN</name>
<dbReference type="PATRIC" id="fig|742818.3.peg.396"/>
<evidence type="ECO:0000313" key="2">
    <source>
        <dbReference type="Proteomes" id="UP000006069"/>
    </source>
</evidence>
<accession>K0YYM6</accession>